<name>A0ABT1FS55_9BACT</name>
<proteinExistence type="predicted"/>
<dbReference type="Pfam" id="PF17761">
    <property type="entry name" value="DUF1016_N"/>
    <property type="match status" value="1"/>
</dbReference>
<feature type="domain" description="YhcG PDDEXK nuclease" evidence="1">
    <location>
        <begin position="201"/>
        <end position="353"/>
    </location>
</feature>
<dbReference type="Pfam" id="PF06250">
    <property type="entry name" value="YhcG_C"/>
    <property type="match status" value="1"/>
</dbReference>
<evidence type="ECO:0000313" key="4">
    <source>
        <dbReference type="Proteomes" id="UP001204772"/>
    </source>
</evidence>
<dbReference type="Gene3D" id="3.40.1350.10">
    <property type="match status" value="1"/>
</dbReference>
<dbReference type="InterPro" id="IPR009362">
    <property type="entry name" value="YhcG_C"/>
</dbReference>
<dbReference type="PANTHER" id="PTHR30547">
    <property type="entry name" value="UNCHARACTERIZED PROTEIN YHCG-RELATED"/>
    <property type="match status" value="1"/>
</dbReference>
<accession>A0ABT1FS55</accession>
<dbReference type="PANTHER" id="PTHR30547:SF5">
    <property type="entry name" value="NUCLEASE YHCG-RELATED"/>
    <property type="match status" value="1"/>
</dbReference>
<evidence type="ECO:0000313" key="3">
    <source>
        <dbReference type="EMBL" id="MCP1384589.1"/>
    </source>
</evidence>
<sequence length="358" mass="41785">MHYQDLIQSIETAHHTLQKRAISALNQQLVIRNWLIGFYIVEFEQNGEERAKYGENLIKMLAKDLTQKGVKGMSNSSIKDFRQFYNTYPQILQPIAIKLEGFEISRPLAGQLQRVENELISPKVTPENLLSHFSFRHFTALMRIKDPLKRAFYEKEAIKGNWNARFLEREIESLLLERVGLSTDKEALIANLKAEIETIEDTIKDPYILEFTGFKELATYSENDLETALLDKIQHFLQELGTGFCFEARQKRITMDGEHDRVDLVFYHRILKCHILIDLKVRKFRHSDTGQMNFYLNYYKNEVMQPTDNPPVGIILCTERGSDTKVLYSTAGLDNQVFVSKYLVELPKEEDLRRLIEK</sequence>
<dbReference type="RefSeq" id="WP_253530261.1">
    <property type="nucleotide sequence ID" value="NZ_JAMZEL010000008.1"/>
</dbReference>
<organism evidence="3 4">
    <name type="scientific">Runella salmonicolor</name>
    <dbReference type="NCBI Taxonomy" id="2950278"/>
    <lineage>
        <taxon>Bacteria</taxon>
        <taxon>Pseudomonadati</taxon>
        <taxon>Bacteroidota</taxon>
        <taxon>Cytophagia</taxon>
        <taxon>Cytophagales</taxon>
        <taxon>Spirosomataceae</taxon>
        <taxon>Runella</taxon>
    </lineage>
</organism>
<reference evidence="3 4" key="1">
    <citation type="submission" date="2022-06" db="EMBL/GenBank/DDBJ databases">
        <title>Runella sp. S5 genome sequencing.</title>
        <authorList>
            <person name="Park S."/>
        </authorList>
    </citation>
    <scope>NUCLEOTIDE SEQUENCE [LARGE SCALE GENOMIC DNA]</scope>
    <source>
        <strain evidence="3 4">S5</strain>
    </source>
</reference>
<dbReference type="EMBL" id="JAMZEL010000008">
    <property type="protein sequence ID" value="MCP1384589.1"/>
    <property type="molecule type" value="Genomic_DNA"/>
</dbReference>
<evidence type="ECO:0000259" key="1">
    <source>
        <dbReference type="Pfam" id="PF06250"/>
    </source>
</evidence>
<comment type="caution">
    <text evidence="3">The sequence shown here is derived from an EMBL/GenBank/DDBJ whole genome shotgun (WGS) entry which is preliminary data.</text>
</comment>
<dbReference type="InterPro" id="IPR053148">
    <property type="entry name" value="PD-DEXK-like_domain"/>
</dbReference>
<dbReference type="InterPro" id="IPR041527">
    <property type="entry name" value="YhcG_N"/>
</dbReference>
<dbReference type="InterPro" id="IPR011856">
    <property type="entry name" value="tRNA_endonuc-like_dom_sf"/>
</dbReference>
<gene>
    <name evidence="3" type="ORF">NCI00_19280</name>
</gene>
<dbReference type="Proteomes" id="UP001204772">
    <property type="component" value="Unassembled WGS sequence"/>
</dbReference>
<protein>
    <submittedName>
        <fullName evidence="3">PDDEXK nuclease domain-containing protein</fullName>
    </submittedName>
</protein>
<keyword evidence="4" id="KW-1185">Reference proteome</keyword>
<evidence type="ECO:0000259" key="2">
    <source>
        <dbReference type="Pfam" id="PF17761"/>
    </source>
</evidence>
<feature type="domain" description="YhcG N-terminal" evidence="2">
    <location>
        <begin position="13"/>
        <end position="178"/>
    </location>
</feature>